<feature type="non-terminal residue" evidence="1">
    <location>
        <position position="31"/>
    </location>
</feature>
<dbReference type="Gene3D" id="1.20.1500.10">
    <property type="entry name" value="YheA/YmcA-like"/>
    <property type="match status" value="1"/>
</dbReference>
<protein>
    <submittedName>
        <fullName evidence="1">YlbF family regulator</fullName>
    </submittedName>
</protein>
<reference evidence="1" key="1">
    <citation type="submission" date="2020-10" db="EMBL/GenBank/DDBJ databases">
        <authorList>
            <person name="Gilroy R."/>
        </authorList>
    </citation>
    <scope>NUCLEOTIDE SEQUENCE</scope>
    <source>
        <strain evidence="1">ChiGjej2B2-16831</strain>
    </source>
</reference>
<organism evidence="1 2">
    <name type="scientific">Candidatus Aphodomorpha intestinavium</name>
    <dbReference type="NCBI Taxonomy" id="2840672"/>
    <lineage>
        <taxon>Bacteria</taxon>
        <taxon>Bacillati</taxon>
        <taxon>Bacillota</taxon>
        <taxon>Clostridia</taxon>
        <taxon>Eubacteriales</taxon>
        <taxon>Candidatus Aphodomorpha</taxon>
    </lineage>
</organism>
<comment type="caution">
    <text evidence="1">The sequence shown here is derived from an EMBL/GenBank/DDBJ whole genome shotgun (WGS) entry which is preliminary data.</text>
</comment>
<dbReference type="InterPro" id="IPR023378">
    <property type="entry name" value="YheA/YmcA-like_dom_sf"/>
</dbReference>
<dbReference type="Proteomes" id="UP000824128">
    <property type="component" value="Unassembled WGS sequence"/>
</dbReference>
<accession>A0A9D1N377</accession>
<sequence length="31" mass="3539">MVVYDTARKLASELKASEEYQAYDKAREAAM</sequence>
<dbReference type="SUPFAM" id="SSF158622">
    <property type="entry name" value="YheA/YmcA-like"/>
    <property type="match status" value="1"/>
</dbReference>
<dbReference type="EMBL" id="DVNZ01000071">
    <property type="protein sequence ID" value="HIU93952.1"/>
    <property type="molecule type" value="Genomic_DNA"/>
</dbReference>
<proteinExistence type="predicted"/>
<reference evidence="1" key="2">
    <citation type="journal article" date="2021" name="PeerJ">
        <title>Extensive microbial diversity within the chicken gut microbiome revealed by metagenomics and culture.</title>
        <authorList>
            <person name="Gilroy R."/>
            <person name="Ravi A."/>
            <person name="Getino M."/>
            <person name="Pursley I."/>
            <person name="Horton D.L."/>
            <person name="Alikhan N.F."/>
            <person name="Baker D."/>
            <person name="Gharbi K."/>
            <person name="Hall N."/>
            <person name="Watson M."/>
            <person name="Adriaenssens E.M."/>
            <person name="Foster-Nyarko E."/>
            <person name="Jarju S."/>
            <person name="Secka A."/>
            <person name="Antonio M."/>
            <person name="Oren A."/>
            <person name="Chaudhuri R.R."/>
            <person name="La Ragione R."/>
            <person name="Hildebrand F."/>
            <person name="Pallen M.J."/>
        </authorList>
    </citation>
    <scope>NUCLEOTIDE SEQUENCE</scope>
    <source>
        <strain evidence="1">ChiGjej2B2-16831</strain>
    </source>
</reference>
<dbReference type="Pfam" id="PF06133">
    <property type="entry name" value="Com_YlbF"/>
    <property type="match status" value="1"/>
</dbReference>
<dbReference type="InterPro" id="IPR010368">
    <property type="entry name" value="Com_YlbF"/>
</dbReference>
<name>A0A9D1N377_9FIRM</name>
<evidence type="ECO:0000313" key="2">
    <source>
        <dbReference type="Proteomes" id="UP000824128"/>
    </source>
</evidence>
<evidence type="ECO:0000313" key="1">
    <source>
        <dbReference type="EMBL" id="HIU93952.1"/>
    </source>
</evidence>
<dbReference type="AlphaFoldDB" id="A0A9D1N377"/>
<gene>
    <name evidence="1" type="ORF">IAD24_02215</name>
</gene>